<dbReference type="InterPro" id="IPR015915">
    <property type="entry name" value="Kelch-typ_b-propeller"/>
</dbReference>
<dbReference type="InterPro" id="IPR006527">
    <property type="entry name" value="F-box-assoc_dom_typ1"/>
</dbReference>
<evidence type="ECO:0000259" key="1">
    <source>
        <dbReference type="PROSITE" id="PS50181"/>
    </source>
</evidence>
<evidence type="ECO:0000313" key="3">
    <source>
        <dbReference type="Proteomes" id="UP000029121"/>
    </source>
</evidence>
<dbReference type="AlphaFoldDB" id="R0GSR1"/>
<dbReference type="EMBL" id="KB870805">
    <property type="protein sequence ID" value="EOA38952.1"/>
    <property type="molecule type" value="Genomic_DNA"/>
</dbReference>
<accession>R0GSR1</accession>
<dbReference type="InterPro" id="IPR001810">
    <property type="entry name" value="F-box_dom"/>
</dbReference>
<dbReference type="SMART" id="SM00256">
    <property type="entry name" value="FBOX"/>
    <property type="match status" value="1"/>
</dbReference>
<keyword evidence="3" id="KW-1185">Reference proteome</keyword>
<name>R0GSR1_9BRAS</name>
<dbReference type="PANTHER" id="PTHR31672">
    <property type="entry name" value="BNACNNG10540D PROTEIN"/>
    <property type="match status" value="1"/>
</dbReference>
<reference evidence="3" key="1">
    <citation type="journal article" date="2013" name="Nat. Genet.">
        <title>The Capsella rubella genome and the genomic consequences of rapid mating system evolution.</title>
        <authorList>
            <person name="Slotte T."/>
            <person name="Hazzouri K.M."/>
            <person name="Agren J.A."/>
            <person name="Koenig D."/>
            <person name="Maumus F."/>
            <person name="Guo Y.L."/>
            <person name="Steige K."/>
            <person name="Platts A.E."/>
            <person name="Escobar J.S."/>
            <person name="Newman L.K."/>
            <person name="Wang W."/>
            <person name="Mandakova T."/>
            <person name="Vello E."/>
            <person name="Smith L.M."/>
            <person name="Henz S.R."/>
            <person name="Steffen J."/>
            <person name="Takuno S."/>
            <person name="Brandvain Y."/>
            <person name="Coop G."/>
            <person name="Andolfatto P."/>
            <person name="Hu T.T."/>
            <person name="Blanchette M."/>
            <person name="Clark R.M."/>
            <person name="Quesneville H."/>
            <person name="Nordborg M."/>
            <person name="Gaut B.S."/>
            <person name="Lysak M.A."/>
            <person name="Jenkins J."/>
            <person name="Grimwood J."/>
            <person name="Chapman J."/>
            <person name="Prochnik S."/>
            <person name="Shu S."/>
            <person name="Rokhsar D."/>
            <person name="Schmutz J."/>
            <person name="Weigel D."/>
            <person name="Wright S.I."/>
        </authorList>
    </citation>
    <scope>NUCLEOTIDE SEQUENCE [LARGE SCALE GENOMIC DNA]</scope>
    <source>
        <strain evidence="3">cv. Monte Gargano</strain>
    </source>
</reference>
<sequence>MEDDETIRRGGHIPQEIVEEILVKLPVRSLVRFKAVLREWRRTIESKCFQERHIGFQKSHGGRQARILALSIETRYNRLIFDILLISTNNIARKSSPYRPMTPFHWFQDSKICQPCDGLLGLYSDTHMSIFNPATTCCRSLPYPTASIPYDQRRHHTLLGIGRENCERGRYKVMCYFECDNKKVCESTKCIVFALDTNTWKDVDPPHCRLHYDHSIVHLDGVLYCFSHGHTESENAKVLAFDLHTYKFQSLSITSCIGFRYSRYSGMHNLNHRLCIFNSDTLFRIWGLDINSRSWEMMQSIDCSRLQLKNWIFLFPIARINDYFVIITDCYRHYWGLYDSKNHILYRTSFIGQAPPFGMPYFETLVSAYQ</sequence>
<organism evidence="2 3">
    <name type="scientific">Capsella rubella</name>
    <dbReference type="NCBI Taxonomy" id="81985"/>
    <lineage>
        <taxon>Eukaryota</taxon>
        <taxon>Viridiplantae</taxon>
        <taxon>Streptophyta</taxon>
        <taxon>Embryophyta</taxon>
        <taxon>Tracheophyta</taxon>
        <taxon>Spermatophyta</taxon>
        <taxon>Magnoliopsida</taxon>
        <taxon>eudicotyledons</taxon>
        <taxon>Gunneridae</taxon>
        <taxon>Pentapetalae</taxon>
        <taxon>rosids</taxon>
        <taxon>malvids</taxon>
        <taxon>Brassicales</taxon>
        <taxon>Brassicaceae</taxon>
        <taxon>Camelineae</taxon>
        <taxon>Capsella</taxon>
    </lineage>
</organism>
<dbReference type="NCBIfam" id="TIGR01640">
    <property type="entry name" value="F_box_assoc_1"/>
    <property type="match status" value="1"/>
</dbReference>
<dbReference type="Pfam" id="PF07734">
    <property type="entry name" value="FBA_1"/>
    <property type="match status" value="1"/>
</dbReference>
<dbReference type="InterPro" id="IPR050796">
    <property type="entry name" value="SCF_F-box_component"/>
</dbReference>
<feature type="domain" description="F-box" evidence="1">
    <location>
        <begin position="7"/>
        <end position="52"/>
    </location>
</feature>
<dbReference type="PROSITE" id="PS50181">
    <property type="entry name" value="FBOX"/>
    <property type="match status" value="1"/>
</dbReference>
<dbReference type="SUPFAM" id="SSF81383">
    <property type="entry name" value="F-box domain"/>
    <property type="match status" value="1"/>
</dbReference>
<proteinExistence type="predicted"/>
<dbReference type="Proteomes" id="UP000029121">
    <property type="component" value="Unassembled WGS sequence"/>
</dbReference>
<dbReference type="Gene3D" id="2.120.10.80">
    <property type="entry name" value="Kelch-type beta propeller"/>
    <property type="match status" value="1"/>
</dbReference>
<dbReference type="SUPFAM" id="SSF117281">
    <property type="entry name" value="Kelch motif"/>
    <property type="match status" value="1"/>
</dbReference>
<dbReference type="KEGG" id="crb:17897129"/>
<gene>
    <name evidence="2" type="ORF">CARUB_v10011369mg</name>
</gene>
<evidence type="ECO:0000313" key="2">
    <source>
        <dbReference type="EMBL" id="EOA38952.1"/>
    </source>
</evidence>
<dbReference type="PANTHER" id="PTHR31672:SF13">
    <property type="entry name" value="F-BOX PROTEIN CPR30-LIKE"/>
    <property type="match status" value="1"/>
</dbReference>
<protein>
    <recommendedName>
        <fullName evidence="1">F-box domain-containing protein</fullName>
    </recommendedName>
</protein>
<dbReference type="OrthoDB" id="1021530at2759"/>
<dbReference type="InterPro" id="IPR017451">
    <property type="entry name" value="F-box-assoc_interact_dom"/>
</dbReference>
<dbReference type="CDD" id="cd22157">
    <property type="entry name" value="F-box_AtFBW1-like"/>
    <property type="match status" value="1"/>
</dbReference>
<dbReference type="InterPro" id="IPR036047">
    <property type="entry name" value="F-box-like_dom_sf"/>
</dbReference>